<accession>A0AAJ2NU00</accession>
<dbReference type="Gene3D" id="2.30.30.40">
    <property type="entry name" value="SH3 Domains"/>
    <property type="match status" value="1"/>
</dbReference>
<gene>
    <name evidence="2" type="ORF">RYX45_24490</name>
</gene>
<proteinExistence type="predicted"/>
<sequence>CQAFLPQGKTLAANTGGSVMIATDAVNIRSGPDLIYPLIAIAKRGETYQVVQEQGDWVEVRLSVSKTGWQVNWLVTTESE</sequence>
<feature type="domain" description="SH3b" evidence="1">
    <location>
        <begin position="16"/>
        <end position="78"/>
    </location>
</feature>
<feature type="non-terminal residue" evidence="2">
    <location>
        <position position="80"/>
    </location>
</feature>
<evidence type="ECO:0000313" key="3">
    <source>
        <dbReference type="Proteomes" id="UP001285636"/>
    </source>
</evidence>
<dbReference type="InterPro" id="IPR003646">
    <property type="entry name" value="SH3-like_bac-type"/>
</dbReference>
<dbReference type="SMART" id="SM00287">
    <property type="entry name" value="SH3b"/>
    <property type="match status" value="1"/>
</dbReference>
<dbReference type="PROSITE" id="PS51781">
    <property type="entry name" value="SH3B"/>
    <property type="match status" value="1"/>
</dbReference>
<feature type="non-terminal residue" evidence="2">
    <location>
        <position position="1"/>
    </location>
</feature>
<reference evidence="2" key="1">
    <citation type="submission" date="2023-10" db="EMBL/GenBank/DDBJ databases">
        <title>Screening of Alkalihalophilus pseudofirmusBZ-TG-HK211 and Its Alleviation of Salt Stress on Rapeseed Growth.</title>
        <authorList>
            <person name="Zhao B."/>
            <person name="Guo T."/>
        </authorList>
    </citation>
    <scope>NUCLEOTIDE SEQUENCE</scope>
    <source>
        <strain evidence="2">BZ-TG-HK211</strain>
    </source>
</reference>
<evidence type="ECO:0000313" key="2">
    <source>
        <dbReference type="EMBL" id="MDV2888324.1"/>
    </source>
</evidence>
<evidence type="ECO:0000259" key="1">
    <source>
        <dbReference type="PROSITE" id="PS51781"/>
    </source>
</evidence>
<dbReference type="AlphaFoldDB" id="A0AAJ2NU00"/>
<name>A0AAJ2NU00_ALKPS</name>
<dbReference type="RefSeq" id="WP_323468272.1">
    <property type="nucleotide sequence ID" value="NZ_JAWJAY010001282.1"/>
</dbReference>
<protein>
    <submittedName>
        <fullName evidence="2">SH3 domain-containing protein</fullName>
    </submittedName>
</protein>
<organism evidence="2 3">
    <name type="scientific">Alkalihalophilus pseudofirmus</name>
    <name type="common">Bacillus pseudofirmus</name>
    <dbReference type="NCBI Taxonomy" id="79885"/>
    <lineage>
        <taxon>Bacteria</taxon>
        <taxon>Bacillati</taxon>
        <taxon>Bacillota</taxon>
        <taxon>Bacilli</taxon>
        <taxon>Bacillales</taxon>
        <taxon>Bacillaceae</taxon>
        <taxon>Alkalihalophilus</taxon>
    </lineage>
</organism>
<comment type="caution">
    <text evidence="2">The sequence shown here is derived from an EMBL/GenBank/DDBJ whole genome shotgun (WGS) entry which is preliminary data.</text>
</comment>
<dbReference type="EMBL" id="JAWJAY010001282">
    <property type="protein sequence ID" value="MDV2888324.1"/>
    <property type="molecule type" value="Genomic_DNA"/>
</dbReference>
<dbReference type="Proteomes" id="UP001285636">
    <property type="component" value="Unassembled WGS sequence"/>
</dbReference>
<dbReference type="Pfam" id="PF08239">
    <property type="entry name" value="SH3_3"/>
    <property type="match status" value="1"/>
</dbReference>